<reference evidence="2 3" key="1">
    <citation type="submission" date="2014-08" db="EMBL/GenBank/DDBJ databases">
        <authorList>
            <person name="Chen Y.-H."/>
        </authorList>
    </citation>
    <scope>NUCLEOTIDE SEQUENCE [LARGE SCALE GENOMIC DNA]</scope>
</reference>
<evidence type="ECO:0000313" key="3">
    <source>
        <dbReference type="Proteomes" id="UP000046176"/>
    </source>
</evidence>
<evidence type="ECO:0000256" key="1">
    <source>
        <dbReference type="SAM" id="SignalP"/>
    </source>
</evidence>
<dbReference type="AlphaFoldDB" id="A0A0T7FKT1"/>
<feature type="signal peptide" evidence="1">
    <location>
        <begin position="1"/>
        <end position="23"/>
    </location>
</feature>
<organism evidence="2 3">
    <name type="scientific">Neorhizobium galegae bv. officinalis</name>
    <dbReference type="NCBI Taxonomy" id="323656"/>
    <lineage>
        <taxon>Bacteria</taxon>
        <taxon>Pseudomonadati</taxon>
        <taxon>Pseudomonadota</taxon>
        <taxon>Alphaproteobacteria</taxon>
        <taxon>Hyphomicrobiales</taxon>
        <taxon>Rhizobiaceae</taxon>
        <taxon>Rhizobium/Agrobacterium group</taxon>
        <taxon>Neorhizobium</taxon>
    </lineage>
</organism>
<gene>
    <name evidence="2" type="ORF">NGAL_HAMBI1145_29350</name>
</gene>
<dbReference type="PROSITE" id="PS51257">
    <property type="entry name" value="PROKAR_LIPOPROTEIN"/>
    <property type="match status" value="1"/>
</dbReference>
<proteinExistence type="predicted"/>
<dbReference type="Proteomes" id="UP000046176">
    <property type="component" value="Unassembled WGS sequence"/>
</dbReference>
<protein>
    <submittedName>
        <fullName evidence="2">Uncharacterized protein</fullName>
    </submittedName>
</protein>
<accession>A0A0T7FKT1</accession>
<keyword evidence="1" id="KW-0732">Signal</keyword>
<sequence>MRMRCLPVSLLLLMGCVATPAMAQPVACLTKTDDGGLKDGVGDVKTAKKEFYESSKVFPVKTFSDQAPTGKTAEFCLRYEIENIGQDHIQNLYWGLPGIYVKDFRPGAADRQSRSQQILSTSDPKVQPTVLNAFTNNRAQSEAWRVDTQTAQATTTTQFAEVVPVDRNRLLSPEVQNILARNSVVQQGPLLVLNVGQDKQPYPLRETLSGPGFNLVVNSAVVTDGNSVRFQADVSLSGEGARNSTIFMPSLLALAWIKSAGQPQYYRDYLATIQDLQKEGITGFSERRFSATLDRRNLLEGSVFLVDHVITVKANDNEYCYRVRSYMPFAVDFGLERCGR</sequence>
<name>A0A0T7FKT1_NEOGA</name>
<evidence type="ECO:0000313" key="2">
    <source>
        <dbReference type="EMBL" id="CDZ35618.1"/>
    </source>
</evidence>
<dbReference type="EMBL" id="CCRH01000007">
    <property type="protein sequence ID" value="CDZ35618.1"/>
    <property type="molecule type" value="Genomic_DNA"/>
</dbReference>
<feature type="chain" id="PRO_5006682291" evidence="1">
    <location>
        <begin position="24"/>
        <end position="340"/>
    </location>
</feature>